<dbReference type="Proteomes" id="UP000018144">
    <property type="component" value="Unassembled WGS sequence"/>
</dbReference>
<organism evidence="2 3">
    <name type="scientific">Pyronema omphalodes (strain CBS 100304)</name>
    <name type="common">Pyronema confluens</name>
    <dbReference type="NCBI Taxonomy" id="1076935"/>
    <lineage>
        <taxon>Eukaryota</taxon>
        <taxon>Fungi</taxon>
        <taxon>Dikarya</taxon>
        <taxon>Ascomycota</taxon>
        <taxon>Pezizomycotina</taxon>
        <taxon>Pezizomycetes</taxon>
        <taxon>Pezizales</taxon>
        <taxon>Pyronemataceae</taxon>
        <taxon>Pyronema</taxon>
    </lineage>
</organism>
<evidence type="ECO:0000256" key="1">
    <source>
        <dbReference type="SAM" id="Phobius"/>
    </source>
</evidence>
<accession>U4KVM9</accession>
<name>U4KVM9_PYROM</name>
<dbReference type="AlphaFoldDB" id="U4KVM9"/>
<dbReference type="EMBL" id="HF935265">
    <property type="protein sequence ID" value="CCX05663.1"/>
    <property type="molecule type" value="Genomic_DNA"/>
</dbReference>
<evidence type="ECO:0000313" key="3">
    <source>
        <dbReference type="Proteomes" id="UP000018144"/>
    </source>
</evidence>
<reference evidence="2 3" key="1">
    <citation type="journal article" date="2013" name="PLoS Genet.">
        <title>The genome and development-dependent transcriptomes of Pyronema confluens: a window into fungal evolution.</title>
        <authorList>
            <person name="Traeger S."/>
            <person name="Altegoer F."/>
            <person name="Freitag M."/>
            <person name="Gabaldon T."/>
            <person name="Kempken F."/>
            <person name="Kumar A."/>
            <person name="Marcet-Houben M."/>
            <person name="Poggeler S."/>
            <person name="Stajich J.E."/>
            <person name="Nowrousian M."/>
        </authorList>
    </citation>
    <scope>NUCLEOTIDE SEQUENCE [LARGE SCALE GENOMIC DNA]</scope>
    <source>
        <strain evidence="3">CBS 100304</strain>
        <tissue evidence="2">Vegetative mycelium</tissue>
    </source>
</reference>
<keyword evidence="1" id="KW-0472">Membrane</keyword>
<keyword evidence="1" id="KW-0812">Transmembrane</keyword>
<keyword evidence="1" id="KW-1133">Transmembrane helix</keyword>
<gene>
    <name evidence="2" type="ORF">PCON_05250</name>
</gene>
<keyword evidence="3" id="KW-1185">Reference proteome</keyword>
<protein>
    <submittedName>
        <fullName evidence="2">Uncharacterized protein</fullName>
    </submittedName>
</protein>
<sequence length="43" mass="4926">MLSSVTSVHRSQRRLRLRGRVSGSGWLSPFASLFLVYRIEDFG</sequence>
<proteinExistence type="predicted"/>
<evidence type="ECO:0000313" key="2">
    <source>
        <dbReference type="EMBL" id="CCX05663.1"/>
    </source>
</evidence>
<feature type="transmembrane region" description="Helical" evidence="1">
    <location>
        <begin position="21"/>
        <end position="39"/>
    </location>
</feature>